<sequence>MWKKNHDQQETKVEALKKKVEKLEGRVGKDQKAENDNLATSNRILRETNQDLRKVLKSLNIAPELIDAIHKPETPKLVEAALAQRNEEEYERRMKIEKDRLQDQLQAEKEDFEKQKAGAVADYEGWLKRRAITEQELRAKMNELDERLNTVAARENNAQETIAAKDARIRDLEEKMAYCEKKIAQVQGVHSKEHRELEELRKTRTNVGTGINQPLSTALEQEKQKNAKLGNDLVQGQEAFENEKRQVQQDRENLDKATAAAEQDFDNTKQALTQREQEIAQREQELLRVQEEVKARADQLDKSGTQNQSLADLEGREQQLAQWAQTLNQQEAQNAADHQQITQNQQEIAQHQQEITQQQQAIVQERQAMAQQVQQQVQQVVQQQMQQLEEQLEERQQALANEREEFGNEKDRLRKVYQVATDKLNEEKKQLQNGGHDSSEANKKMAEMVKNHTKQYDEMERLLHAKTMKEANFIKERKKLEGDMARTQRDCDRLRAENRHLRGKQAGDAASKTGSSSSNAAQKPSQPSNNWAVPATIALPGPATPNASSSNTISQKPSEPPKNWIVPANNARPVPVPALHGGETATAQESSARKSSFGSLFGSSPAQEPAPTPAPDATGDVSMENAEPQNDTMEDLFGEEFEKEVDRELEAMKGEEDQEAWKKMIAAETLRREEAGKKMFQSATFTLDVPTSTLPRINTTAEQETAETQHASIFQNLPPPPDRKIAQPRRQTPAEQETQETQPTPIFQNITAFPERKYAKPIRRITRNPDPPPPSTPKFGSKKVRHPRTAQKAPKKLPNGEAPKGPS</sequence>
<gene>
    <name evidence="3" type="ORF">CKAH01_14898</name>
</gene>
<feature type="compositionally biased region" description="Polar residues" evidence="2">
    <location>
        <begin position="585"/>
        <end position="604"/>
    </location>
</feature>
<comment type="caution">
    <text evidence="3">The sequence shown here is derived from an EMBL/GenBank/DDBJ whole genome shotgun (WGS) entry which is preliminary data.</text>
</comment>
<evidence type="ECO:0000256" key="2">
    <source>
        <dbReference type="SAM" id="MobiDB-lite"/>
    </source>
</evidence>
<protein>
    <submittedName>
        <fullName evidence="3">Uncharacterized protein</fullName>
    </submittedName>
</protein>
<keyword evidence="4" id="KW-1185">Reference proteome</keyword>
<evidence type="ECO:0000256" key="1">
    <source>
        <dbReference type="SAM" id="Coils"/>
    </source>
</evidence>
<evidence type="ECO:0000313" key="4">
    <source>
        <dbReference type="Proteomes" id="UP001281614"/>
    </source>
</evidence>
<feature type="compositionally biased region" description="Polar residues" evidence="2">
    <location>
        <begin position="545"/>
        <end position="557"/>
    </location>
</feature>
<feature type="region of interest" description="Disordered" evidence="2">
    <location>
        <begin position="242"/>
        <end position="268"/>
    </location>
</feature>
<feature type="compositionally biased region" description="Basic and acidic residues" evidence="2">
    <location>
        <begin position="242"/>
        <end position="255"/>
    </location>
</feature>
<dbReference type="Proteomes" id="UP001281614">
    <property type="component" value="Unassembled WGS sequence"/>
</dbReference>
<feature type="compositionally biased region" description="Low complexity" evidence="2">
    <location>
        <begin position="699"/>
        <end position="709"/>
    </location>
</feature>
<reference evidence="3" key="1">
    <citation type="submission" date="2023-02" db="EMBL/GenBank/DDBJ databases">
        <title>Colletotrichum kahawae CIFC_Que2 genome sequencing and assembly.</title>
        <authorList>
            <person name="Baroncelli R."/>
        </authorList>
    </citation>
    <scope>NUCLEOTIDE SEQUENCE</scope>
    <source>
        <strain evidence="3">CIFC_Que2</strain>
    </source>
</reference>
<name>A0AAD9YIN2_COLKA</name>
<dbReference type="AlphaFoldDB" id="A0AAD9YIN2"/>
<feature type="region of interest" description="Disordered" evidence="2">
    <location>
        <begin position="694"/>
        <end position="807"/>
    </location>
</feature>
<feature type="region of interest" description="Disordered" evidence="2">
    <location>
        <begin position="497"/>
        <end position="634"/>
    </location>
</feature>
<feature type="coiled-coil region" evidence="1">
    <location>
        <begin position="80"/>
        <end position="182"/>
    </location>
</feature>
<keyword evidence="1" id="KW-0175">Coiled coil</keyword>
<feature type="compositionally biased region" description="Polar residues" evidence="2">
    <location>
        <begin position="512"/>
        <end position="531"/>
    </location>
</feature>
<dbReference type="EMBL" id="VYYT01000102">
    <property type="protein sequence ID" value="KAK2769962.1"/>
    <property type="molecule type" value="Genomic_DNA"/>
</dbReference>
<feature type="compositionally biased region" description="Low complexity" evidence="2">
    <location>
        <begin position="731"/>
        <end position="745"/>
    </location>
</feature>
<feature type="coiled-coil region" evidence="1">
    <location>
        <begin position="6"/>
        <end position="33"/>
    </location>
</feature>
<feature type="compositionally biased region" description="Basic residues" evidence="2">
    <location>
        <begin position="780"/>
        <end position="795"/>
    </location>
</feature>
<accession>A0AAD9YIN2</accession>
<evidence type="ECO:0000313" key="3">
    <source>
        <dbReference type="EMBL" id="KAK2769962.1"/>
    </source>
</evidence>
<organism evidence="3 4">
    <name type="scientific">Colletotrichum kahawae</name>
    <name type="common">Coffee berry disease fungus</name>
    <dbReference type="NCBI Taxonomy" id="34407"/>
    <lineage>
        <taxon>Eukaryota</taxon>
        <taxon>Fungi</taxon>
        <taxon>Dikarya</taxon>
        <taxon>Ascomycota</taxon>
        <taxon>Pezizomycotina</taxon>
        <taxon>Sordariomycetes</taxon>
        <taxon>Hypocreomycetidae</taxon>
        <taxon>Glomerellales</taxon>
        <taxon>Glomerellaceae</taxon>
        <taxon>Colletotrichum</taxon>
        <taxon>Colletotrichum gloeosporioides species complex</taxon>
    </lineage>
</organism>
<proteinExistence type="predicted"/>